<keyword evidence="4 9" id="KW-0863">Zinc-finger</keyword>
<gene>
    <name evidence="12" type="ORF">L201_002200</name>
</gene>
<dbReference type="GeneID" id="91092872"/>
<dbReference type="PANTHER" id="PTHR12170">
    <property type="entry name" value="MACROPHAGE ERYTHROBLAST ATTACHER-RELATED"/>
    <property type="match status" value="1"/>
</dbReference>
<dbReference type="EMBL" id="CP144099">
    <property type="protein sequence ID" value="WWC87311.1"/>
    <property type="molecule type" value="Genomic_DNA"/>
</dbReference>
<evidence type="ECO:0000256" key="10">
    <source>
        <dbReference type="SAM" id="MobiDB-lite"/>
    </source>
</evidence>
<reference evidence="12 13" key="1">
    <citation type="submission" date="2024-01" db="EMBL/GenBank/DDBJ databases">
        <title>Comparative genomics of Cryptococcus and Kwoniella reveals pathogenesis evolution and contrasting modes of karyotype evolution via chromosome fusion or intercentromeric recombination.</title>
        <authorList>
            <person name="Coelho M.A."/>
            <person name="David-Palma M."/>
            <person name="Shea T."/>
            <person name="Bowers K."/>
            <person name="McGinley-Smith S."/>
            <person name="Mohammad A.W."/>
            <person name="Gnirke A."/>
            <person name="Yurkov A.M."/>
            <person name="Nowrousian M."/>
            <person name="Sun S."/>
            <person name="Cuomo C.A."/>
            <person name="Heitman J."/>
        </authorList>
    </citation>
    <scope>NUCLEOTIDE SEQUENCE [LARGE SCALE GENOMIC DNA]</scope>
    <source>
        <strain evidence="12 13">CBS 6074</strain>
    </source>
</reference>
<sequence length="443" mass="50105">MYITSALSALESLSSSTSTSSSGPLNALIDDQFTLAKSRILSGEDPKTVITELQKNVKNCKKDVEKGLKSWYGALGNLGKEVDKAFPPNLADISEAYSDPPLFADPEAAQALDRAILESLGRRGLWDAVEAIEKETSLRYPKTKRDLSTELQHILLSIDQLNLQPALEWCSETKNTIFLNSPPHPSSLPYHLHKLIFKLISLKDKQKAIKYANENLIKYVPTQPVLKLITACLYDKSDDSTQDRDGDSPMNYNDNLDRDGNEDDNGEEGMIENDESKSMTMHKSRRRLSNGNSIETISKAKEKEFEKDKSELVEMFKNEFCRRYQWSKEDSLKISIELGSKFGSLDKIEKARKVMGEHLGNIRKWDELPMEVPLPPERRYHSVFVCPVSKEQATESNPPKMLTCGHVIAEESFNRLLKGGRRSVKCPYCPMETSQSVAQRLYF</sequence>
<feature type="domain" description="RING-Gid-type" evidence="11">
    <location>
        <begin position="386"/>
        <end position="429"/>
    </location>
</feature>
<dbReference type="FunFam" id="3.30.40.10:FF:000143">
    <property type="entry name" value="Regulator of gluconeogenesis Rmd5"/>
    <property type="match status" value="1"/>
</dbReference>
<evidence type="ECO:0000256" key="4">
    <source>
        <dbReference type="ARBA" id="ARBA00022771"/>
    </source>
</evidence>
<evidence type="ECO:0000256" key="7">
    <source>
        <dbReference type="ARBA" id="ARBA00075398"/>
    </source>
</evidence>
<dbReference type="InterPro" id="IPR024964">
    <property type="entry name" value="CTLH/CRA"/>
</dbReference>
<dbReference type="RefSeq" id="XP_066074074.1">
    <property type="nucleotide sequence ID" value="XM_066217977.1"/>
</dbReference>
<dbReference type="GO" id="GO:0005737">
    <property type="term" value="C:cytoplasm"/>
    <property type="evidence" value="ECO:0007669"/>
    <property type="project" value="UniProtKB-SubCell"/>
</dbReference>
<feature type="zinc finger region" description="RING-Gid-type" evidence="9">
    <location>
        <begin position="386"/>
        <end position="429"/>
    </location>
</feature>
<accession>A0AAX4JPI9</accession>
<dbReference type="GO" id="GO:0061630">
    <property type="term" value="F:ubiquitin protein ligase activity"/>
    <property type="evidence" value="ECO:0007669"/>
    <property type="project" value="InterPro"/>
</dbReference>
<feature type="compositionally biased region" description="Basic and acidic residues" evidence="10">
    <location>
        <begin position="238"/>
        <end position="247"/>
    </location>
</feature>
<evidence type="ECO:0000256" key="2">
    <source>
        <dbReference type="ARBA" id="ARBA00022490"/>
    </source>
</evidence>
<evidence type="ECO:0000259" key="11">
    <source>
        <dbReference type="PROSITE" id="PS51867"/>
    </source>
</evidence>
<proteinExistence type="inferred from homology"/>
<keyword evidence="13" id="KW-1185">Reference proteome</keyword>
<dbReference type="AlphaFoldDB" id="A0AAX4JPI9"/>
<dbReference type="Pfam" id="PF13445">
    <property type="entry name" value="zf-RING_UBOX"/>
    <property type="match status" value="1"/>
</dbReference>
<evidence type="ECO:0000313" key="13">
    <source>
        <dbReference type="Proteomes" id="UP001355207"/>
    </source>
</evidence>
<protein>
    <recommendedName>
        <fullName evidence="8">GID complex catalytic subunit 2</fullName>
    </recommendedName>
    <alternativeName>
        <fullName evidence="7">Glucose-induced degradation protein 2</fullName>
    </alternativeName>
</protein>
<evidence type="ECO:0000256" key="5">
    <source>
        <dbReference type="ARBA" id="ARBA00022833"/>
    </source>
</evidence>
<dbReference type="Gene3D" id="3.30.40.10">
    <property type="entry name" value="Zinc/RING finger domain, C3HC4 (zinc finger)"/>
    <property type="match status" value="1"/>
</dbReference>
<comment type="similarity">
    <text evidence="6">Belongs to the RMD5/GID2 family.</text>
</comment>
<dbReference type="SUPFAM" id="SSF57850">
    <property type="entry name" value="RING/U-box"/>
    <property type="match status" value="1"/>
</dbReference>
<evidence type="ECO:0000256" key="3">
    <source>
        <dbReference type="ARBA" id="ARBA00022723"/>
    </source>
</evidence>
<dbReference type="GO" id="GO:0034657">
    <property type="term" value="C:GID complex"/>
    <property type="evidence" value="ECO:0007669"/>
    <property type="project" value="TreeGrafter"/>
</dbReference>
<keyword evidence="5" id="KW-0862">Zinc</keyword>
<dbReference type="Pfam" id="PF10607">
    <property type="entry name" value="CTLH"/>
    <property type="match status" value="1"/>
</dbReference>
<feature type="region of interest" description="Disordered" evidence="10">
    <location>
        <begin position="238"/>
        <end position="294"/>
    </location>
</feature>
<feature type="compositionally biased region" description="Acidic residues" evidence="10">
    <location>
        <begin position="260"/>
        <end position="273"/>
    </location>
</feature>
<dbReference type="GO" id="GO:0008270">
    <property type="term" value="F:zinc ion binding"/>
    <property type="evidence" value="ECO:0007669"/>
    <property type="project" value="UniProtKB-KW"/>
</dbReference>
<evidence type="ECO:0000256" key="9">
    <source>
        <dbReference type="PROSITE-ProRule" id="PRU01215"/>
    </source>
</evidence>
<keyword evidence="3" id="KW-0479">Metal-binding</keyword>
<dbReference type="InterPro" id="IPR037683">
    <property type="entry name" value="Rmd5_dRing"/>
</dbReference>
<evidence type="ECO:0000256" key="8">
    <source>
        <dbReference type="ARBA" id="ARBA00080744"/>
    </source>
</evidence>
<dbReference type="PROSITE" id="PS51867">
    <property type="entry name" value="ZF_RING_GID"/>
    <property type="match status" value="1"/>
</dbReference>
<organism evidence="12 13">
    <name type="scientific">Kwoniella dendrophila CBS 6074</name>
    <dbReference type="NCBI Taxonomy" id="1295534"/>
    <lineage>
        <taxon>Eukaryota</taxon>
        <taxon>Fungi</taxon>
        <taxon>Dikarya</taxon>
        <taxon>Basidiomycota</taxon>
        <taxon>Agaricomycotina</taxon>
        <taxon>Tremellomycetes</taxon>
        <taxon>Tremellales</taxon>
        <taxon>Cryptococcaceae</taxon>
        <taxon>Kwoniella</taxon>
    </lineage>
</organism>
<dbReference type="InterPro" id="IPR013083">
    <property type="entry name" value="Znf_RING/FYVE/PHD"/>
</dbReference>
<dbReference type="GO" id="GO:0005634">
    <property type="term" value="C:nucleus"/>
    <property type="evidence" value="ECO:0007669"/>
    <property type="project" value="TreeGrafter"/>
</dbReference>
<evidence type="ECO:0000256" key="1">
    <source>
        <dbReference type="ARBA" id="ARBA00004496"/>
    </source>
</evidence>
<name>A0AAX4JPI9_9TREE</name>
<comment type="subcellular location">
    <subcellularLocation>
        <location evidence="1">Cytoplasm</location>
    </subcellularLocation>
</comment>
<evidence type="ECO:0000313" key="12">
    <source>
        <dbReference type="EMBL" id="WWC87311.1"/>
    </source>
</evidence>
<dbReference type="InterPro" id="IPR044063">
    <property type="entry name" value="ZF_RING_GID"/>
</dbReference>
<dbReference type="Proteomes" id="UP001355207">
    <property type="component" value="Chromosome 2"/>
</dbReference>
<dbReference type="GO" id="GO:0043161">
    <property type="term" value="P:proteasome-mediated ubiquitin-dependent protein catabolic process"/>
    <property type="evidence" value="ECO:0007669"/>
    <property type="project" value="InterPro"/>
</dbReference>
<dbReference type="PANTHER" id="PTHR12170:SF3">
    <property type="entry name" value="GH10162P"/>
    <property type="match status" value="1"/>
</dbReference>
<keyword evidence="2" id="KW-0963">Cytoplasm</keyword>
<evidence type="ECO:0000256" key="6">
    <source>
        <dbReference type="ARBA" id="ARBA00061136"/>
    </source>
</evidence>
<dbReference type="InterPro" id="IPR045098">
    <property type="entry name" value="Fyv10_fam"/>
</dbReference>
<dbReference type="InterPro" id="IPR027370">
    <property type="entry name" value="Znf-RING_euk"/>
</dbReference>
<dbReference type="CDD" id="cd16652">
    <property type="entry name" value="dRING_Rmd5p-like"/>
    <property type="match status" value="1"/>
</dbReference>